<organism evidence="3 4">
    <name type="scientific">Methylomonas koyamae</name>
    <dbReference type="NCBI Taxonomy" id="702114"/>
    <lineage>
        <taxon>Bacteria</taxon>
        <taxon>Pseudomonadati</taxon>
        <taxon>Pseudomonadota</taxon>
        <taxon>Gammaproteobacteria</taxon>
        <taxon>Methylococcales</taxon>
        <taxon>Methylococcaceae</taxon>
        <taxon>Methylomonas</taxon>
    </lineage>
</organism>
<dbReference type="Pfam" id="PF01734">
    <property type="entry name" value="Patatin"/>
    <property type="match status" value="1"/>
</dbReference>
<dbReference type="EMBL" id="LUUL01000061">
    <property type="protein sequence ID" value="OAI27895.1"/>
    <property type="molecule type" value="Genomic_DNA"/>
</dbReference>
<dbReference type="PANTHER" id="PTHR10728">
    <property type="entry name" value="CYTOSOLIC PHOSPHOLIPASE A2"/>
    <property type="match status" value="1"/>
</dbReference>
<proteinExistence type="predicted"/>
<evidence type="ECO:0000259" key="2">
    <source>
        <dbReference type="Pfam" id="PF01734"/>
    </source>
</evidence>
<name>A0AA91DDY3_9GAMM</name>
<dbReference type="GO" id="GO:0046475">
    <property type="term" value="P:glycerophospholipid catabolic process"/>
    <property type="evidence" value="ECO:0007669"/>
    <property type="project" value="TreeGrafter"/>
</dbReference>
<feature type="domain" description="PNPLA" evidence="2">
    <location>
        <begin position="13"/>
        <end position="236"/>
    </location>
</feature>
<evidence type="ECO:0000256" key="1">
    <source>
        <dbReference type="ARBA" id="ARBA00023098"/>
    </source>
</evidence>
<gene>
    <name evidence="3" type="ORF">A1356_07895</name>
</gene>
<reference evidence="3 4" key="1">
    <citation type="submission" date="2016-03" db="EMBL/GenBank/DDBJ databases">
        <authorList>
            <person name="Heylen K."/>
            <person name="De Vos P."/>
            <person name="Vekeman B."/>
        </authorList>
    </citation>
    <scope>NUCLEOTIDE SEQUENCE [LARGE SCALE GENOMIC DNA]</scope>
    <source>
        <strain evidence="3 4">R-49807</strain>
    </source>
</reference>
<dbReference type="GO" id="GO:0004623">
    <property type="term" value="F:phospholipase A2 activity"/>
    <property type="evidence" value="ECO:0007669"/>
    <property type="project" value="TreeGrafter"/>
</dbReference>
<sequence>MNTSISKNKPISLALSGGGIRAMVFHLGVLRVLAERGLLEEVHRISTVSGGSLLIGLMLKEAEMQWPTSTQFLNEIYPTLREKLCSRSLQWGAVRQLLKPQNWQFLFSRANLLALALKQEWEIIEHLDNLPQTPEWSINGTTAENGKRFRFKRNSIGDYTIGYAAPGKFPLANALAVSAAFPGGFGPLQIDTTEFQWFKRSSWNAPTGEEQKIDLSFRQLHLYDGGVYDNLGLEPLFDGGNGKPKHRGELIIVSDAGAPLKTGFSYFALNPFRLARVADIMSDQTRALRVRSFANFLKQEPFGGAYLYINSPVTEGLECESSRFAAGFPTTLRKLKHNEFDLLAEHGYRVTLQVETQYGLTKPNV</sequence>
<dbReference type="InterPro" id="IPR002641">
    <property type="entry name" value="PNPLA_dom"/>
</dbReference>
<dbReference type="RefSeq" id="WP_064025905.1">
    <property type="nucleotide sequence ID" value="NZ_LUUL01000061.1"/>
</dbReference>
<dbReference type="AlphaFoldDB" id="A0AA91DDY3"/>
<evidence type="ECO:0000313" key="3">
    <source>
        <dbReference type="EMBL" id="OAI27895.1"/>
    </source>
</evidence>
<dbReference type="SUPFAM" id="SSF52151">
    <property type="entry name" value="FabD/lysophospholipase-like"/>
    <property type="match status" value="1"/>
</dbReference>
<accession>A0AA91DDY3</accession>
<comment type="caution">
    <text evidence="3">The sequence shown here is derived from an EMBL/GenBank/DDBJ whole genome shotgun (WGS) entry which is preliminary data.</text>
</comment>
<dbReference type="Gene3D" id="3.40.1090.10">
    <property type="entry name" value="Cytosolic phospholipase A2 catalytic domain"/>
    <property type="match status" value="2"/>
</dbReference>
<evidence type="ECO:0000313" key="4">
    <source>
        <dbReference type="Proteomes" id="UP000077734"/>
    </source>
</evidence>
<keyword evidence="1" id="KW-0443">Lipid metabolism</keyword>
<protein>
    <submittedName>
        <fullName evidence="3">Patatin</fullName>
    </submittedName>
</protein>
<dbReference type="Proteomes" id="UP000077734">
    <property type="component" value="Unassembled WGS sequence"/>
</dbReference>
<dbReference type="GO" id="GO:0005829">
    <property type="term" value="C:cytosol"/>
    <property type="evidence" value="ECO:0007669"/>
    <property type="project" value="TreeGrafter"/>
</dbReference>
<dbReference type="InterPro" id="IPR016035">
    <property type="entry name" value="Acyl_Trfase/lysoPLipase"/>
</dbReference>
<dbReference type="PANTHER" id="PTHR10728:SF40">
    <property type="entry name" value="PATATIN FAMILY PROTEIN"/>
    <property type="match status" value="1"/>
</dbReference>
<keyword evidence="4" id="KW-1185">Reference proteome</keyword>